<gene>
    <name evidence="2" type="ORF">SAMN05216466_111234</name>
</gene>
<accession>A0A1G8E133</accession>
<dbReference type="CDD" id="cd10147">
    <property type="entry name" value="Wzt_C-like"/>
    <property type="match status" value="1"/>
</dbReference>
<dbReference type="InterPro" id="IPR027417">
    <property type="entry name" value="P-loop_NTPase"/>
</dbReference>
<dbReference type="OrthoDB" id="9096681at2"/>
<dbReference type="InterPro" id="IPR029439">
    <property type="entry name" value="Wzt_C"/>
</dbReference>
<dbReference type="Pfam" id="PF14524">
    <property type="entry name" value="Wzt_C"/>
    <property type="match status" value="1"/>
</dbReference>
<dbReference type="EMBL" id="FNCJ01000011">
    <property type="protein sequence ID" value="SDH63541.1"/>
    <property type="molecule type" value="Genomic_DNA"/>
</dbReference>
<evidence type="ECO:0000259" key="1">
    <source>
        <dbReference type="Pfam" id="PF14524"/>
    </source>
</evidence>
<proteinExistence type="predicted"/>
<name>A0A1G8E133_9BURK</name>
<dbReference type="Proteomes" id="UP000199706">
    <property type="component" value="Unassembled WGS sequence"/>
</dbReference>
<dbReference type="SUPFAM" id="SSF52540">
    <property type="entry name" value="P-loop containing nucleoside triphosphate hydrolases"/>
    <property type="match status" value="1"/>
</dbReference>
<keyword evidence="2" id="KW-0808">Transferase</keyword>
<protein>
    <submittedName>
        <fullName evidence="2">Sulfotransferase family protein</fullName>
    </submittedName>
</protein>
<dbReference type="Gene3D" id="3.40.50.300">
    <property type="entry name" value="P-loop containing nucleotide triphosphate hydrolases"/>
    <property type="match status" value="1"/>
</dbReference>
<sequence length="539" mass="59708">MSRIAPFSGRIVFDHLGKTGGMAITSWLTNALGAGTVTPDLNGNHSELLRGYGGLFPIISAHIIFDGELDPRYDYITLLRDPVDRVLSWLFYAENTVPDTPEFQRHKNGARNFLQSNGEIVDDEIRSSISNYYVEHFAQIQRFSSNIFDGKVAAALQSLSDFKIVGLYEDYSSFLSDVSDLVCLPDPGTIATVNPTNQRPKVREISPALRERIVELNQLDIRLYEEVVGWKVSAGQRQSRKDVTSVASKWQKYEPVRDRVITTPDITILTAALRGEAVVFHGDLLTFDVDFFLSRQVADLEMGVHVFDSDRRWAFGINSSLLDQCHQDLPRGTYRVIHHLVADLPAGSYTAGFAFSEKVGDGVRDLAWYDKLCEFEVHHRVERPFAGYANLSAEIALTPLASGLESPVVEYAYGSVALRTPPVEMVSGEHVRLDVEITNHGDRRWIGDGSCPVRLSYHWLGIEGEMAVFDGERSSLPDGGVPAWKAVMTSMSVVAPPVPGRYTLVPTLVQEGLGWLEEIGLETAAYTVVVTTGCEVLPG</sequence>
<feature type="domain" description="Wzt C-terminal" evidence="1">
    <location>
        <begin position="265"/>
        <end position="391"/>
    </location>
</feature>
<reference evidence="2 3" key="1">
    <citation type="submission" date="2016-10" db="EMBL/GenBank/DDBJ databases">
        <authorList>
            <person name="de Groot N.N."/>
        </authorList>
    </citation>
    <scope>NUCLEOTIDE SEQUENCE [LARGE SCALE GENOMIC DNA]</scope>
    <source>
        <strain evidence="2 3">LMG 2247</strain>
    </source>
</reference>
<evidence type="ECO:0000313" key="2">
    <source>
        <dbReference type="EMBL" id="SDH63541.1"/>
    </source>
</evidence>
<dbReference type="GO" id="GO:0016740">
    <property type="term" value="F:transferase activity"/>
    <property type="evidence" value="ECO:0007669"/>
    <property type="project" value="UniProtKB-KW"/>
</dbReference>
<evidence type="ECO:0000313" key="3">
    <source>
        <dbReference type="Proteomes" id="UP000199706"/>
    </source>
</evidence>
<organism evidence="2 3">
    <name type="scientific">Paraburkholderia phenazinium</name>
    <dbReference type="NCBI Taxonomy" id="60549"/>
    <lineage>
        <taxon>Bacteria</taxon>
        <taxon>Pseudomonadati</taxon>
        <taxon>Pseudomonadota</taxon>
        <taxon>Betaproteobacteria</taxon>
        <taxon>Burkholderiales</taxon>
        <taxon>Burkholderiaceae</taxon>
        <taxon>Paraburkholderia</taxon>
    </lineage>
</organism>
<dbReference type="Gene3D" id="2.70.50.60">
    <property type="entry name" value="abc- transporter (atp binding component) like domain"/>
    <property type="match status" value="1"/>
</dbReference>
<dbReference type="AlphaFoldDB" id="A0A1G8E133"/>